<reference evidence="1 2" key="1">
    <citation type="submission" date="2013-11" db="EMBL/GenBank/DDBJ databases">
        <title>Opisthorchis viverrini - life in the bile duct.</title>
        <authorList>
            <person name="Young N.D."/>
            <person name="Nagarajan N."/>
            <person name="Lin S.J."/>
            <person name="Korhonen P.K."/>
            <person name="Jex A.R."/>
            <person name="Hall R.S."/>
            <person name="Safavi-Hemami H."/>
            <person name="Kaewkong W."/>
            <person name="Bertrand D."/>
            <person name="Gao S."/>
            <person name="Seet Q."/>
            <person name="Wongkham S."/>
            <person name="Teh B.T."/>
            <person name="Wongkham C."/>
            <person name="Intapan P.M."/>
            <person name="Maleewong W."/>
            <person name="Yang X."/>
            <person name="Hu M."/>
            <person name="Wang Z."/>
            <person name="Hofmann A."/>
            <person name="Sternberg P.W."/>
            <person name="Tan P."/>
            <person name="Wang J."/>
            <person name="Gasser R.B."/>
        </authorList>
    </citation>
    <scope>NUCLEOTIDE SEQUENCE [LARGE SCALE GENOMIC DNA]</scope>
</reference>
<evidence type="ECO:0000313" key="1">
    <source>
        <dbReference type="EMBL" id="KER23360.1"/>
    </source>
</evidence>
<name>A0A074ZJ36_OPIVI</name>
<dbReference type="AlphaFoldDB" id="A0A074ZJ36"/>
<dbReference type="Proteomes" id="UP000054324">
    <property type="component" value="Unassembled WGS sequence"/>
</dbReference>
<dbReference type="KEGG" id="ovi:T265_08735"/>
<dbReference type="CTD" id="20322914"/>
<dbReference type="EMBL" id="KL596852">
    <property type="protein sequence ID" value="KER23360.1"/>
    <property type="molecule type" value="Genomic_DNA"/>
</dbReference>
<protein>
    <submittedName>
        <fullName evidence="1">Uncharacterized protein</fullName>
    </submittedName>
</protein>
<sequence length="140" mass="16043">MVFSSSSCQLAVFELVGLHAHCSQQVSDIPHFYDVFLLLCNPYPTNPPVMLHSDSKHMIMPDSPGSRRSDKMICHVEYVNCRNSTPKDKWQVDVLRRHRQKSHNGVLGLKMLHPPSTMYAIIHPSWVWSSPKKDTSMISR</sequence>
<proteinExistence type="predicted"/>
<organism evidence="1 2">
    <name type="scientific">Opisthorchis viverrini</name>
    <name type="common">Southeast Asian liver fluke</name>
    <dbReference type="NCBI Taxonomy" id="6198"/>
    <lineage>
        <taxon>Eukaryota</taxon>
        <taxon>Metazoa</taxon>
        <taxon>Spiralia</taxon>
        <taxon>Lophotrochozoa</taxon>
        <taxon>Platyhelminthes</taxon>
        <taxon>Trematoda</taxon>
        <taxon>Digenea</taxon>
        <taxon>Opisthorchiida</taxon>
        <taxon>Opisthorchiata</taxon>
        <taxon>Opisthorchiidae</taxon>
        <taxon>Opisthorchis</taxon>
    </lineage>
</organism>
<keyword evidence="2" id="KW-1185">Reference proteome</keyword>
<accession>A0A074ZJ36</accession>
<dbReference type="RefSeq" id="XP_009172884.1">
    <property type="nucleotide sequence ID" value="XM_009174620.1"/>
</dbReference>
<dbReference type="GeneID" id="20322914"/>
<gene>
    <name evidence="1" type="ORF">T265_08735</name>
</gene>
<evidence type="ECO:0000313" key="2">
    <source>
        <dbReference type="Proteomes" id="UP000054324"/>
    </source>
</evidence>